<dbReference type="AlphaFoldDB" id="A0A9Q0YX67"/>
<dbReference type="PANTHER" id="PTHR47976:SF108">
    <property type="entry name" value="G-TYPE LECTIN S-RECEPTOR-LIKE SERINE_THREONINE-PROTEIN KINASE LECRK1"/>
    <property type="match status" value="1"/>
</dbReference>
<keyword evidence="2" id="KW-0808">Transferase</keyword>
<proteinExistence type="predicted"/>
<sequence length="101" mass="11533">MSKDCRKNFEPEVKDEDQMVLAYWAYDCYKDGEVGLLVEADEDAVLDMKRVVKFVMIAIWCIQEDPSLRPTMKKVTQMMEGTVEVSAPPDPSSFISSIESF</sequence>
<dbReference type="SUPFAM" id="SSF56112">
    <property type="entry name" value="Protein kinase-like (PK-like)"/>
    <property type="match status" value="1"/>
</dbReference>
<evidence type="ECO:0000256" key="1">
    <source>
        <dbReference type="ARBA" id="ARBA00022729"/>
    </source>
</evidence>
<organism evidence="2 3">
    <name type="scientific">Salix purpurea</name>
    <name type="common">Purple osier willow</name>
    <dbReference type="NCBI Taxonomy" id="77065"/>
    <lineage>
        <taxon>Eukaryota</taxon>
        <taxon>Viridiplantae</taxon>
        <taxon>Streptophyta</taxon>
        <taxon>Embryophyta</taxon>
        <taxon>Tracheophyta</taxon>
        <taxon>Spermatophyta</taxon>
        <taxon>Magnoliopsida</taxon>
        <taxon>eudicotyledons</taxon>
        <taxon>Gunneridae</taxon>
        <taxon>Pentapetalae</taxon>
        <taxon>rosids</taxon>
        <taxon>fabids</taxon>
        <taxon>Malpighiales</taxon>
        <taxon>Salicaceae</taxon>
        <taxon>Saliceae</taxon>
        <taxon>Salix</taxon>
    </lineage>
</organism>
<dbReference type="InterPro" id="IPR051343">
    <property type="entry name" value="G-type_lectin_kinases/EP1-like"/>
</dbReference>
<dbReference type="EMBL" id="JAPFFK010000015">
    <property type="protein sequence ID" value="KAJ6713400.1"/>
    <property type="molecule type" value="Genomic_DNA"/>
</dbReference>
<dbReference type="InterPro" id="IPR011009">
    <property type="entry name" value="Kinase-like_dom_sf"/>
</dbReference>
<reference evidence="2" key="2">
    <citation type="journal article" date="2023" name="Int. J. Mol. Sci.">
        <title>De Novo Assembly and Annotation of 11 Diverse Shrub Willow (Salix) Genomes Reveals Novel Gene Organization in Sex-Linked Regions.</title>
        <authorList>
            <person name="Hyden B."/>
            <person name="Feng K."/>
            <person name="Yates T.B."/>
            <person name="Jawdy S."/>
            <person name="Cereghino C."/>
            <person name="Smart L.B."/>
            <person name="Muchero W."/>
        </authorList>
    </citation>
    <scope>NUCLEOTIDE SEQUENCE</scope>
    <source>
        <tissue evidence="2">Shoot tip</tissue>
    </source>
</reference>
<gene>
    <name evidence="2" type="ORF">OIU79_009400</name>
</gene>
<dbReference type="OrthoDB" id="4062651at2759"/>
<name>A0A9Q0YX67_SALPP</name>
<keyword evidence="2" id="KW-0418">Kinase</keyword>
<accession>A0A9Q0YX67</accession>
<evidence type="ECO:0000313" key="3">
    <source>
        <dbReference type="Proteomes" id="UP001151532"/>
    </source>
</evidence>
<dbReference type="Gene3D" id="1.10.510.10">
    <property type="entry name" value="Transferase(Phosphotransferase) domain 1"/>
    <property type="match status" value="1"/>
</dbReference>
<comment type="caution">
    <text evidence="2">The sequence shown here is derived from an EMBL/GenBank/DDBJ whole genome shotgun (WGS) entry which is preliminary data.</text>
</comment>
<keyword evidence="1" id="KW-0732">Signal</keyword>
<protein>
    <submittedName>
        <fullName evidence="2">G-TYPE LECTIN S-RECEPTOR-LIKE SERINE/THREONINE-PROTEIN KINASE SD2-5</fullName>
    </submittedName>
</protein>
<dbReference type="PANTHER" id="PTHR47976">
    <property type="entry name" value="G-TYPE LECTIN S-RECEPTOR-LIKE SERINE/THREONINE-PROTEIN KINASE SD2-5"/>
    <property type="match status" value="1"/>
</dbReference>
<dbReference type="Proteomes" id="UP001151532">
    <property type="component" value="Chromosome 1"/>
</dbReference>
<dbReference type="GO" id="GO:0016301">
    <property type="term" value="F:kinase activity"/>
    <property type="evidence" value="ECO:0007669"/>
    <property type="project" value="UniProtKB-KW"/>
</dbReference>
<reference evidence="2" key="1">
    <citation type="submission" date="2022-11" db="EMBL/GenBank/DDBJ databases">
        <authorList>
            <person name="Hyden B.L."/>
            <person name="Feng K."/>
            <person name="Yates T."/>
            <person name="Jawdy S."/>
            <person name="Smart L.B."/>
            <person name="Muchero W."/>
        </authorList>
    </citation>
    <scope>NUCLEOTIDE SEQUENCE</scope>
    <source>
        <tissue evidence="2">Shoot tip</tissue>
    </source>
</reference>
<keyword evidence="3" id="KW-1185">Reference proteome</keyword>
<evidence type="ECO:0000313" key="2">
    <source>
        <dbReference type="EMBL" id="KAJ6713400.1"/>
    </source>
</evidence>